<evidence type="ECO:0000313" key="6">
    <source>
        <dbReference type="Proteomes" id="UP000284161"/>
    </source>
</evidence>
<feature type="domain" description="Type I restriction modification DNA specificity" evidence="4">
    <location>
        <begin position="12"/>
        <end position="167"/>
    </location>
</feature>
<dbReference type="GO" id="GO:0003677">
    <property type="term" value="F:DNA binding"/>
    <property type="evidence" value="ECO:0007669"/>
    <property type="project" value="UniProtKB-KW"/>
</dbReference>
<dbReference type="Pfam" id="PF01420">
    <property type="entry name" value="Methylase_S"/>
    <property type="match status" value="1"/>
</dbReference>
<organism evidence="5 6">
    <name type="scientific">Bacteroides stercoris</name>
    <dbReference type="NCBI Taxonomy" id="46506"/>
    <lineage>
        <taxon>Bacteria</taxon>
        <taxon>Pseudomonadati</taxon>
        <taxon>Bacteroidota</taxon>
        <taxon>Bacteroidia</taxon>
        <taxon>Bacteroidales</taxon>
        <taxon>Bacteroidaceae</taxon>
        <taxon>Bacteroides</taxon>
    </lineage>
</organism>
<comment type="caution">
    <text evidence="5">The sequence shown here is derived from an EMBL/GenBank/DDBJ whole genome shotgun (WGS) entry which is preliminary data.</text>
</comment>
<keyword evidence="5" id="KW-0378">Hydrolase</keyword>
<keyword evidence="5" id="KW-0540">Nuclease</keyword>
<reference evidence="5 6" key="1">
    <citation type="submission" date="2018-08" db="EMBL/GenBank/DDBJ databases">
        <title>A genome reference for cultivated species of the human gut microbiota.</title>
        <authorList>
            <person name="Zou Y."/>
            <person name="Xue W."/>
            <person name="Luo G."/>
        </authorList>
    </citation>
    <scope>NUCLEOTIDE SEQUENCE [LARGE SCALE GENOMIC DNA]</scope>
    <source>
        <strain evidence="5 6">AF25-6</strain>
    </source>
</reference>
<proteinExistence type="inferred from homology"/>
<keyword evidence="3" id="KW-0238">DNA-binding</keyword>
<comment type="similarity">
    <text evidence="1">Belongs to the type-I restriction system S methylase family.</text>
</comment>
<dbReference type="CDD" id="cd17260">
    <property type="entry name" value="RMtype1_S_EcoEI-TRD1-CR1_like"/>
    <property type="match status" value="1"/>
</dbReference>
<evidence type="ECO:0000256" key="3">
    <source>
        <dbReference type="ARBA" id="ARBA00023125"/>
    </source>
</evidence>
<name>A0A412E0S7_BACSE</name>
<keyword evidence="2" id="KW-0680">Restriction system</keyword>
<gene>
    <name evidence="5" type="ORF">DWY58_15935</name>
</gene>
<keyword evidence="5" id="KW-0255">Endonuclease</keyword>
<sequence>MFGNPLSSIQKNELKKLGDCCQINPRRPSVSISDSDLVSFVPMPAVNEDGYIDGATNEEYGKVKKGFTYFENNDVLFAKITPCMENGKGAIAEALTNGIGMGSTEFHVLRPIDGISNPYWLLTLTRMPIFREYAAKNMSGTGGQRRVGAAFLENFMIGLPSISEQETFETIYRQADKSEHYN</sequence>
<evidence type="ECO:0000259" key="4">
    <source>
        <dbReference type="Pfam" id="PF01420"/>
    </source>
</evidence>
<dbReference type="GO" id="GO:0009307">
    <property type="term" value="P:DNA restriction-modification system"/>
    <property type="evidence" value="ECO:0007669"/>
    <property type="project" value="UniProtKB-KW"/>
</dbReference>
<dbReference type="GO" id="GO:0004519">
    <property type="term" value="F:endonuclease activity"/>
    <property type="evidence" value="ECO:0007669"/>
    <property type="project" value="UniProtKB-KW"/>
</dbReference>
<dbReference type="InterPro" id="IPR044946">
    <property type="entry name" value="Restrct_endonuc_typeI_TRD_sf"/>
</dbReference>
<dbReference type="SUPFAM" id="SSF116734">
    <property type="entry name" value="DNA methylase specificity domain"/>
    <property type="match status" value="1"/>
</dbReference>
<dbReference type="Gene3D" id="3.90.220.20">
    <property type="entry name" value="DNA methylase specificity domains"/>
    <property type="match status" value="1"/>
</dbReference>
<evidence type="ECO:0000256" key="2">
    <source>
        <dbReference type="ARBA" id="ARBA00022747"/>
    </source>
</evidence>
<accession>A0A412E0S7</accession>
<evidence type="ECO:0000313" key="5">
    <source>
        <dbReference type="EMBL" id="RGR26214.1"/>
    </source>
</evidence>
<evidence type="ECO:0000256" key="1">
    <source>
        <dbReference type="ARBA" id="ARBA00010923"/>
    </source>
</evidence>
<dbReference type="EMBL" id="QRUB01000023">
    <property type="protein sequence ID" value="RGR26214.1"/>
    <property type="molecule type" value="Genomic_DNA"/>
</dbReference>
<dbReference type="Proteomes" id="UP000284161">
    <property type="component" value="Unassembled WGS sequence"/>
</dbReference>
<dbReference type="InterPro" id="IPR000055">
    <property type="entry name" value="Restrct_endonuc_typeI_TRD"/>
</dbReference>
<protein>
    <submittedName>
        <fullName evidence="5">Restriction endonuclease subunit S</fullName>
    </submittedName>
</protein>
<dbReference type="AlphaFoldDB" id="A0A412E0S7"/>